<dbReference type="RefSeq" id="XP_012897543.1">
    <property type="nucleotide sequence ID" value="XM_013042089.1"/>
</dbReference>
<gene>
    <name evidence="1" type="ORF">GSBLH_T00003365001</name>
</gene>
<dbReference type="GeneID" id="24920468"/>
<dbReference type="AlphaFoldDB" id="D8M6S7"/>
<accession>D8M6S7</accession>
<name>D8M6S7_BLAHO</name>
<dbReference type="OrthoDB" id="1930760at2759"/>
<evidence type="ECO:0000313" key="1">
    <source>
        <dbReference type="EMBL" id="CBK23495.2"/>
    </source>
</evidence>
<dbReference type="Gene3D" id="3.40.30.10">
    <property type="entry name" value="Glutaredoxin"/>
    <property type="match status" value="1"/>
</dbReference>
<evidence type="ECO:0000313" key="2">
    <source>
        <dbReference type="Proteomes" id="UP000008312"/>
    </source>
</evidence>
<dbReference type="Proteomes" id="UP000008312">
    <property type="component" value="Unassembled WGS sequence"/>
</dbReference>
<reference evidence="1" key="1">
    <citation type="submission" date="2010-02" db="EMBL/GenBank/DDBJ databases">
        <title>Sequencing and annotation of the Blastocystis hominis genome.</title>
        <authorList>
            <person name="Wincker P."/>
        </authorList>
    </citation>
    <scope>NUCLEOTIDE SEQUENCE</scope>
    <source>
        <strain evidence="1">Singapore isolate B</strain>
    </source>
</reference>
<dbReference type="InParanoid" id="D8M6S7"/>
<sequence length="69" mass="8012">MLESDRFIEEVFEEDDFAKCDLEIQGVPYFIVNDRFYLEGANPPSAFLNVFQIMERMLANEKALCIDGN</sequence>
<proteinExistence type="predicted"/>
<evidence type="ECO:0008006" key="3">
    <source>
        <dbReference type="Google" id="ProtNLM"/>
    </source>
</evidence>
<keyword evidence="2" id="KW-1185">Reference proteome</keyword>
<protein>
    <recommendedName>
        <fullName evidence="3">DSBA-like thioredoxin domain-containing protein</fullName>
    </recommendedName>
</protein>
<dbReference type="EMBL" id="FN668661">
    <property type="protein sequence ID" value="CBK23495.2"/>
    <property type="molecule type" value="Genomic_DNA"/>
</dbReference>
<organism evidence="1">
    <name type="scientific">Blastocystis hominis</name>
    <dbReference type="NCBI Taxonomy" id="12968"/>
    <lineage>
        <taxon>Eukaryota</taxon>
        <taxon>Sar</taxon>
        <taxon>Stramenopiles</taxon>
        <taxon>Bigyra</taxon>
        <taxon>Opalozoa</taxon>
        <taxon>Opalinata</taxon>
        <taxon>Blastocystidae</taxon>
        <taxon>Blastocystis</taxon>
    </lineage>
</organism>